<dbReference type="PANTHER" id="PTHR45867">
    <property type="entry name" value="PURPLE ACID PHOSPHATASE"/>
    <property type="match status" value="1"/>
</dbReference>
<accession>T1GWM5</accession>
<dbReference type="InterPro" id="IPR041792">
    <property type="entry name" value="MPP_PAP"/>
</dbReference>
<evidence type="ECO:0000256" key="4">
    <source>
        <dbReference type="SAM" id="MobiDB-lite"/>
    </source>
</evidence>
<dbReference type="Gene3D" id="3.60.21.10">
    <property type="match status" value="2"/>
</dbReference>
<proteinExistence type="inferred from homology"/>
<feature type="region of interest" description="Disordered" evidence="4">
    <location>
        <begin position="1"/>
        <end position="21"/>
    </location>
</feature>
<feature type="domain" description="Calcineurin-like phosphoesterase" evidence="5">
    <location>
        <begin position="269"/>
        <end position="366"/>
    </location>
</feature>
<evidence type="ECO:0000259" key="5">
    <source>
        <dbReference type="Pfam" id="PF00149"/>
    </source>
</evidence>
<dbReference type="InterPro" id="IPR004843">
    <property type="entry name" value="Calcineurin-like_PHP"/>
</dbReference>
<feature type="compositionally biased region" description="Polar residues" evidence="4">
    <location>
        <begin position="12"/>
        <end position="21"/>
    </location>
</feature>
<evidence type="ECO:0000256" key="2">
    <source>
        <dbReference type="ARBA" id="ARBA00023180"/>
    </source>
</evidence>
<evidence type="ECO:0000313" key="8">
    <source>
        <dbReference type="EnsemblMetazoa" id="MESCA008203-PA"/>
    </source>
</evidence>
<evidence type="ECO:0000313" key="9">
    <source>
        <dbReference type="Proteomes" id="UP000015102"/>
    </source>
</evidence>
<feature type="domain" description="Purple acid phosphatase N-terminal" evidence="7">
    <location>
        <begin position="177"/>
        <end position="258"/>
    </location>
</feature>
<keyword evidence="3" id="KW-0378">Hydrolase</keyword>
<dbReference type="InterPro" id="IPR003961">
    <property type="entry name" value="FN3_dom"/>
</dbReference>
<dbReference type="InterPro" id="IPR015914">
    <property type="entry name" value="PAPs_N"/>
</dbReference>
<dbReference type="Pfam" id="PF16656">
    <property type="entry name" value="Pur_ac_phosph_N"/>
    <property type="match status" value="1"/>
</dbReference>
<reference evidence="9" key="1">
    <citation type="submission" date="2013-02" db="EMBL/GenBank/DDBJ databases">
        <authorList>
            <person name="Hughes D."/>
        </authorList>
    </citation>
    <scope>NUCLEOTIDE SEQUENCE</scope>
    <source>
        <strain>Durham</strain>
        <strain evidence="9">NC isolate 2 -- Noor lab</strain>
    </source>
</reference>
<dbReference type="PANTHER" id="PTHR45867:SF3">
    <property type="entry name" value="ACID PHOSPHATASE TYPE 7"/>
    <property type="match status" value="1"/>
</dbReference>
<dbReference type="EnsemblMetazoa" id="MESCA008203-RA">
    <property type="protein sequence ID" value="MESCA008203-PA"/>
    <property type="gene ID" value="MESCA008203"/>
</dbReference>
<dbReference type="SUPFAM" id="SSF49363">
    <property type="entry name" value="Purple acid phosphatase, N-terminal domain"/>
    <property type="match status" value="1"/>
</dbReference>
<dbReference type="AlphaFoldDB" id="T1GWM5"/>
<dbReference type="Proteomes" id="UP000015102">
    <property type="component" value="Unassembled WGS sequence"/>
</dbReference>
<dbReference type="CDD" id="cd00839">
    <property type="entry name" value="MPP_PAPs"/>
    <property type="match status" value="1"/>
</dbReference>
<evidence type="ECO:0000256" key="3">
    <source>
        <dbReference type="RuleBase" id="RU361203"/>
    </source>
</evidence>
<dbReference type="EMBL" id="CAQQ02141700">
    <property type="status" value="NOT_ANNOTATED_CDS"/>
    <property type="molecule type" value="Genomic_DNA"/>
</dbReference>
<dbReference type="HOGENOM" id="CLU_738855_0_0_1"/>
<dbReference type="SUPFAM" id="SSF56300">
    <property type="entry name" value="Metallo-dependent phosphatases"/>
    <property type="match status" value="2"/>
</dbReference>
<feature type="compositionally biased region" description="Basic residues" evidence="4">
    <location>
        <begin position="1"/>
        <end position="10"/>
    </location>
</feature>
<dbReference type="Gene3D" id="2.60.40.380">
    <property type="entry name" value="Purple acid phosphatase-like, N-terminal"/>
    <property type="match status" value="1"/>
</dbReference>
<dbReference type="EC" id="3.1.3.2" evidence="3"/>
<dbReference type="InterPro" id="IPR008963">
    <property type="entry name" value="Purple_acid_Pase-like_N"/>
</dbReference>
<dbReference type="InterPro" id="IPR025733">
    <property type="entry name" value="PAPs_C"/>
</dbReference>
<dbReference type="CDD" id="cd00063">
    <property type="entry name" value="FN3"/>
    <property type="match status" value="1"/>
</dbReference>
<dbReference type="GO" id="GO:0046872">
    <property type="term" value="F:metal ion binding"/>
    <property type="evidence" value="ECO:0007669"/>
    <property type="project" value="InterPro"/>
</dbReference>
<comment type="catalytic activity">
    <reaction evidence="3">
        <text>a phosphate monoester + H2O = an alcohol + phosphate</text>
        <dbReference type="Rhea" id="RHEA:15017"/>
        <dbReference type="ChEBI" id="CHEBI:15377"/>
        <dbReference type="ChEBI" id="CHEBI:30879"/>
        <dbReference type="ChEBI" id="CHEBI:43474"/>
        <dbReference type="ChEBI" id="CHEBI:67140"/>
        <dbReference type="EC" id="3.1.3.2"/>
    </reaction>
</comment>
<dbReference type="EMBL" id="CAQQ02141699">
    <property type="status" value="NOT_ANNOTATED_CDS"/>
    <property type="molecule type" value="Genomic_DNA"/>
</dbReference>
<dbReference type="Pfam" id="PF14008">
    <property type="entry name" value="Metallophos_C"/>
    <property type="match status" value="1"/>
</dbReference>
<dbReference type="GO" id="GO:0003993">
    <property type="term" value="F:acid phosphatase activity"/>
    <property type="evidence" value="ECO:0007669"/>
    <property type="project" value="UniProtKB-EC"/>
</dbReference>
<name>T1GWM5_MEGSC</name>
<keyword evidence="2" id="KW-0325">Glycoprotein</keyword>
<comment type="similarity">
    <text evidence="3">Belongs to the metallophosphoesterase superfamily. Purple acid phosphatase family.</text>
</comment>
<dbReference type="STRING" id="36166.T1GWM5"/>
<organism evidence="8 9">
    <name type="scientific">Megaselia scalaris</name>
    <name type="common">Humpbacked fly</name>
    <name type="synonym">Phora scalaris</name>
    <dbReference type="NCBI Taxonomy" id="36166"/>
    <lineage>
        <taxon>Eukaryota</taxon>
        <taxon>Metazoa</taxon>
        <taxon>Ecdysozoa</taxon>
        <taxon>Arthropoda</taxon>
        <taxon>Hexapoda</taxon>
        <taxon>Insecta</taxon>
        <taxon>Pterygota</taxon>
        <taxon>Neoptera</taxon>
        <taxon>Endopterygota</taxon>
        <taxon>Diptera</taxon>
        <taxon>Brachycera</taxon>
        <taxon>Muscomorpha</taxon>
        <taxon>Platypezoidea</taxon>
        <taxon>Phoridae</taxon>
        <taxon>Megaseliini</taxon>
        <taxon>Megaselia</taxon>
    </lineage>
</organism>
<keyword evidence="1" id="KW-0732">Signal</keyword>
<protein>
    <recommendedName>
        <fullName evidence="3">Purple acid phosphatase</fullName>
        <ecNumber evidence="3">3.1.3.2</ecNumber>
    </recommendedName>
</protein>
<evidence type="ECO:0000259" key="7">
    <source>
        <dbReference type="Pfam" id="PF16656"/>
    </source>
</evidence>
<dbReference type="Pfam" id="PF00149">
    <property type="entry name" value="Metallophos"/>
    <property type="match status" value="1"/>
</dbReference>
<feature type="domain" description="Purple acid phosphatase C-terminal" evidence="6">
    <location>
        <begin position="103"/>
        <end position="165"/>
    </location>
</feature>
<dbReference type="InterPro" id="IPR029052">
    <property type="entry name" value="Metallo-depent_PP-like"/>
</dbReference>
<evidence type="ECO:0000256" key="1">
    <source>
        <dbReference type="ARBA" id="ARBA00022729"/>
    </source>
</evidence>
<evidence type="ECO:0000259" key="6">
    <source>
        <dbReference type="Pfam" id="PF14008"/>
    </source>
</evidence>
<sequence length="375" mass="43223">MARKRVRRSYQAREQSQTSVDNSLWSQPMYCSNENDNDCTHSETLTRVGWPFIHYFGLEDLFYKYGVDVEIWAHEHSYERLWPIYDYKVLNGSYEKPYVNPKAPVHLVTGSAGCKEGREPFLDKIPEWSAYHSQDYGYTRMKAHNKTHLYFEQVSDDQNGDIIDSFWIIKDNHGSYSTSEIVVTWSTKDDTKSSVVEYGIESFQLSEKGSSTHFVDGGAGKHSQFVHRVVLKNLEPSTKYTYHCGSPQGWSSAFWFRTPPKDQENWSPRLAIFGDMGNENAQSLSRLQQDTQSDMYDAIIHVGDFAYDMNSENSEVGDEFMRQVESIAGYVPYMTCAGNHEEAYNFSNYRARFSMPGGNENLFFSFNLGPVHFIS</sequence>
<reference evidence="8" key="2">
    <citation type="submission" date="2015-06" db="UniProtKB">
        <authorList>
            <consortium name="EnsemblMetazoa"/>
        </authorList>
    </citation>
    <scope>IDENTIFICATION</scope>
</reference>
<keyword evidence="9" id="KW-1185">Reference proteome</keyword>